<feature type="compositionally biased region" description="Polar residues" evidence="1">
    <location>
        <begin position="202"/>
        <end position="212"/>
    </location>
</feature>
<organism evidence="3 4">
    <name type="scientific">Cryptococcus neoformans Tu259-1</name>
    <dbReference type="NCBI Taxonomy" id="1230072"/>
    <lineage>
        <taxon>Eukaryota</taxon>
        <taxon>Fungi</taxon>
        <taxon>Dikarya</taxon>
        <taxon>Basidiomycota</taxon>
        <taxon>Agaricomycotina</taxon>
        <taxon>Tremellomycetes</taxon>
        <taxon>Tremellales</taxon>
        <taxon>Cryptococcaceae</taxon>
        <taxon>Cryptococcus</taxon>
        <taxon>Cryptococcus neoformans species complex</taxon>
    </lineage>
</organism>
<evidence type="ECO:0000256" key="2">
    <source>
        <dbReference type="SAM" id="Phobius"/>
    </source>
</evidence>
<proteinExistence type="predicted"/>
<dbReference type="EMBL" id="AMKT01000027">
    <property type="protein sequence ID" value="OXG25945.1"/>
    <property type="molecule type" value="Genomic_DNA"/>
</dbReference>
<feature type="compositionally biased region" description="Polar residues" evidence="1">
    <location>
        <begin position="334"/>
        <end position="348"/>
    </location>
</feature>
<sequence>MARSPRPTPLPNRHILPVHKRQSFVTVSVVANDTDTSTPANSSSNDSSFPVAIAIPALVGGMAVAIAVFGFWWWWSKRSKRVKRERWEAAQRRKNKRHAAEKDKPTARLLPAGQSQKTPTGEKAFNPILPPLSSAQPYYPPPQTNEYGYAPSQQGYAAWQIQPDIEQVQYGQQASSPPQQGYYSPPAYAQGSAPPLSRDYSSESTIPLTQNIAPPATSPTSPTNSHSSNSNSSGHKSSGSVPPPRRSSSDEKKSSTLSSSPSSPSSKKSSKSSKNSKNSKNSRATARMAVAESAAANASLNRMFRHKPSKPSPLAIKAQQERDAALAANDPLTRISSDETSNPFSTESEGLYPPADSRDNATLGEWGVALGSPDEEDTFGDSQAAVLDNSPHYGAKSSYSEDPYLKKKAQTKSGMYSQDPYALYHEEEEGEEEEEEEDADRYHNAAESMGLGSAGKNKKRDVGKWV</sequence>
<keyword evidence="2" id="KW-0472">Membrane</keyword>
<feature type="compositionally biased region" description="Low complexity" evidence="1">
    <location>
        <begin position="255"/>
        <end position="298"/>
    </location>
</feature>
<feature type="transmembrane region" description="Helical" evidence="2">
    <location>
        <begin position="51"/>
        <end position="75"/>
    </location>
</feature>
<dbReference type="AlphaFoldDB" id="A0A854QP07"/>
<keyword evidence="2" id="KW-0812">Transmembrane</keyword>
<evidence type="ECO:0000313" key="3">
    <source>
        <dbReference type="EMBL" id="OXG25945.1"/>
    </source>
</evidence>
<feature type="compositionally biased region" description="Acidic residues" evidence="1">
    <location>
        <begin position="426"/>
        <end position="439"/>
    </location>
</feature>
<accession>A0A854QP07</accession>
<gene>
    <name evidence="3" type="ORF">C361_01905</name>
</gene>
<name>A0A854QP07_CRYNE</name>
<protein>
    <submittedName>
        <fullName evidence="3">Uncharacterized protein</fullName>
    </submittedName>
</protein>
<feature type="region of interest" description="Disordered" evidence="1">
    <location>
        <begin position="87"/>
        <end position="150"/>
    </location>
</feature>
<reference evidence="3 4" key="1">
    <citation type="submission" date="2017-06" db="EMBL/GenBank/DDBJ databases">
        <title>Global population genomics of the pathogenic fungus Cryptococcus neoformans var. grubii.</title>
        <authorList>
            <person name="Cuomo C."/>
            <person name="Litvintseva A."/>
            <person name="Chen Y."/>
            <person name="Young S."/>
            <person name="Zeng Q."/>
            <person name="Chapman S."/>
            <person name="Gujja S."/>
            <person name="Saif S."/>
            <person name="Birren B."/>
        </authorList>
    </citation>
    <scope>NUCLEOTIDE SEQUENCE [LARGE SCALE GENOMIC DNA]</scope>
    <source>
        <strain evidence="3 4">Tu259-1</strain>
    </source>
</reference>
<dbReference type="OrthoDB" id="2575053at2759"/>
<evidence type="ECO:0000313" key="4">
    <source>
        <dbReference type="Proteomes" id="UP000199727"/>
    </source>
</evidence>
<feature type="compositionally biased region" description="Low complexity" evidence="1">
    <location>
        <begin position="169"/>
        <end position="190"/>
    </location>
</feature>
<evidence type="ECO:0000256" key="1">
    <source>
        <dbReference type="SAM" id="MobiDB-lite"/>
    </source>
</evidence>
<feature type="compositionally biased region" description="Low complexity" evidence="1">
    <location>
        <begin position="213"/>
        <end position="240"/>
    </location>
</feature>
<dbReference type="Proteomes" id="UP000199727">
    <property type="component" value="Unassembled WGS sequence"/>
</dbReference>
<keyword evidence="2" id="KW-1133">Transmembrane helix</keyword>
<comment type="caution">
    <text evidence="3">The sequence shown here is derived from an EMBL/GenBank/DDBJ whole genome shotgun (WGS) entry which is preliminary data.</text>
</comment>
<feature type="region of interest" description="Disordered" evidence="1">
    <location>
        <begin position="169"/>
        <end position="466"/>
    </location>
</feature>